<evidence type="ECO:0000313" key="2">
    <source>
        <dbReference type="Proteomes" id="UP001076464"/>
    </source>
</evidence>
<dbReference type="Proteomes" id="UP001076464">
    <property type="component" value="Unassembled WGS sequence"/>
</dbReference>
<proteinExistence type="predicted"/>
<gene>
    <name evidence="1" type="ORF">NYO99_09180</name>
</gene>
<dbReference type="EMBL" id="JAPPUY010000002">
    <property type="protein sequence ID" value="MCY4745141.1"/>
    <property type="molecule type" value="Genomic_DNA"/>
</dbReference>
<organism evidence="1 2">
    <name type="scientific">Roseateles hydrophilus</name>
    <dbReference type="NCBI Taxonomy" id="2975054"/>
    <lineage>
        <taxon>Bacteria</taxon>
        <taxon>Pseudomonadati</taxon>
        <taxon>Pseudomonadota</taxon>
        <taxon>Betaproteobacteria</taxon>
        <taxon>Burkholderiales</taxon>
        <taxon>Sphaerotilaceae</taxon>
        <taxon>Roseateles</taxon>
    </lineage>
</organism>
<protein>
    <submittedName>
        <fullName evidence="1">Uncharacterized protein</fullName>
    </submittedName>
</protein>
<reference evidence="1" key="1">
    <citation type="submission" date="2022-08" db="EMBL/GenBank/DDBJ databases">
        <title>Genome sequencing of Pelomonas sp. UHG3.</title>
        <authorList>
            <person name="So Y."/>
        </authorList>
    </citation>
    <scope>NUCLEOTIDE SEQUENCE</scope>
    <source>
        <strain evidence="1">UHG3</strain>
    </source>
</reference>
<sequence length="223" mass="25356">MKDNRFRFGLIATIAWLGLMTWQWYSVGLPDKLNERGVFFAGFFAPLAFLWLVLGYLQQGEELRQSTEALRLQAEELRNSVEQQSQLVEVSRRQLEQEAHALQEERQRHTDALRPRFQLSHNGYAGANGYFNVPLVFRNEGGASVDTTVLLTAPNGKVTVVSHELIRRGGERLVVVNLTNGHWQGEIEWKDESGNLGRELFALRMDGSTLLFDQPTPSESSHM</sequence>
<comment type="caution">
    <text evidence="1">The sequence shown here is derived from an EMBL/GenBank/DDBJ whole genome shotgun (WGS) entry which is preliminary data.</text>
</comment>
<evidence type="ECO:0000313" key="1">
    <source>
        <dbReference type="EMBL" id="MCY4745141.1"/>
    </source>
</evidence>
<name>A0ACC6C9R2_9BURK</name>
<keyword evidence="2" id="KW-1185">Reference proteome</keyword>
<accession>A0ACC6C9R2</accession>